<evidence type="ECO:0000256" key="2">
    <source>
        <dbReference type="ARBA" id="ARBA00001947"/>
    </source>
</evidence>
<evidence type="ECO:0000256" key="3">
    <source>
        <dbReference type="ARBA" id="ARBA00010037"/>
    </source>
</evidence>
<evidence type="ECO:0000256" key="5">
    <source>
        <dbReference type="ARBA" id="ARBA00022723"/>
    </source>
</evidence>
<keyword evidence="8" id="KW-0413">Isomerase</keyword>
<comment type="caution">
    <text evidence="8">The sequence shown here is derived from an EMBL/GenBank/DDBJ whole genome shotgun (WGS) entry which is preliminary data.</text>
</comment>
<keyword evidence="9" id="KW-1185">Reference proteome</keyword>
<dbReference type="InterPro" id="IPR050197">
    <property type="entry name" value="Aldolase_class_II_sugar_metab"/>
</dbReference>
<sequence>MTVQELKEIVVEANKELPRRHMVLYSWGNVSAIDRDKGIIVIKPVGIPYDDLTTENVSVVDLQGNKVAGEKNPLNPSVDLDIHRALYENFPECNAIVHTHSTYATVMAQLHRDVPCFGTTHADYFAGSVPCVEALSDEEIIHDYEWNTGMAIVKYFQKYGISPADVPAALSINHGPFTWGEDCWDAVHKAVVLEEICKMAVHMLAIEPDWQPIPKVMSDKHFYRKHGANAYFTNDDHGHGMVHNK</sequence>
<keyword evidence="6" id="KW-0862">Zinc</keyword>
<evidence type="ECO:0000256" key="6">
    <source>
        <dbReference type="ARBA" id="ARBA00022833"/>
    </source>
</evidence>
<evidence type="ECO:0000256" key="1">
    <source>
        <dbReference type="ARBA" id="ARBA00001726"/>
    </source>
</evidence>
<keyword evidence="5" id="KW-0479">Metal-binding</keyword>
<dbReference type="SUPFAM" id="SSF53639">
    <property type="entry name" value="AraD/HMP-PK domain-like"/>
    <property type="match status" value="1"/>
</dbReference>
<evidence type="ECO:0000256" key="4">
    <source>
        <dbReference type="ARBA" id="ARBA00013186"/>
    </source>
</evidence>
<dbReference type="SMART" id="SM01007">
    <property type="entry name" value="Aldolase_II"/>
    <property type="match status" value="1"/>
</dbReference>
<accession>A0ABT2RT73</accession>
<dbReference type="EMBL" id="JAOQKC010000001">
    <property type="protein sequence ID" value="MCU6695521.1"/>
    <property type="molecule type" value="Genomic_DNA"/>
</dbReference>
<comment type="similarity">
    <text evidence="3">Belongs to the aldolase class II family. AraD/FucA subfamily.</text>
</comment>
<dbReference type="RefSeq" id="WP_158361525.1">
    <property type="nucleotide sequence ID" value="NZ_JAOQKC010000001.1"/>
</dbReference>
<dbReference type="InterPro" id="IPR001303">
    <property type="entry name" value="Aldolase_II/adducin_N"/>
</dbReference>
<dbReference type="GO" id="GO:0008742">
    <property type="term" value="F:L-ribulose-phosphate 4-epimerase activity"/>
    <property type="evidence" value="ECO:0007669"/>
    <property type="project" value="UniProtKB-EC"/>
</dbReference>
<protein>
    <recommendedName>
        <fullName evidence="4">L-ribulose-5-phosphate 4-epimerase</fullName>
        <ecNumber evidence="4">5.1.3.4</ecNumber>
    </recommendedName>
</protein>
<dbReference type="NCBIfam" id="NF006047">
    <property type="entry name" value="PRK08193.1"/>
    <property type="match status" value="1"/>
</dbReference>
<evidence type="ECO:0000313" key="9">
    <source>
        <dbReference type="Proteomes" id="UP001652461"/>
    </source>
</evidence>
<dbReference type="Proteomes" id="UP001652461">
    <property type="component" value="Unassembled WGS sequence"/>
</dbReference>
<gene>
    <name evidence="8" type="primary">araD</name>
    <name evidence="8" type="ORF">OCV63_01215</name>
</gene>
<proteinExistence type="inferred from homology"/>
<feature type="domain" description="Class II aldolase/adducin N-terminal" evidence="7">
    <location>
        <begin position="8"/>
        <end position="201"/>
    </location>
</feature>
<organism evidence="8 9">
    <name type="scientific">Laedolimicola ammoniilytica</name>
    <dbReference type="NCBI Taxonomy" id="2981771"/>
    <lineage>
        <taxon>Bacteria</taxon>
        <taxon>Bacillati</taxon>
        <taxon>Bacillota</taxon>
        <taxon>Clostridia</taxon>
        <taxon>Lachnospirales</taxon>
        <taxon>Lachnospiraceae</taxon>
        <taxon>Laedolimicola</taxon>
    </lineage>
</organism>
<reference evidence="8 9" key="1">
    <citation type="journal article" date="2021" name="ISME Commun">
        <title>Automated analysis of genomic sequences facilitates high-throughput and comprehensive description of bacteria.</title>
        <authorList>
            <person name="Hitch T.C.A."/>
        </authorList>
    </citation>
    <scope>NUCLEOTIDE SEQUENCE [LARGE SCALE GENOMIC DNA]</scope>
    <source>
        <strain evidence="8 9">Sanger_04</strain>
    </source>
</reference>
<dbReference type="EC" id="5.1.3.4" evidence="4"/>
<dbReference type="Gene3D" id="3.40.225.10">
    <property type="entry name" value="Class II aldolase/adducin N-terminal domain"/>
    <property type="match status" value="1"/>
</dbReference>
<dbReference type="Pfam" id="PF00596">
    <property type="entry name" value="Aldolase_II"/>
    <property type="match status" value="1"/>
</dbReference>
<dbReference type="PANTHER" id="PTHR22789:SF8">
    <property type="entry name" value="L-RIBULOSE-5-PHOSPHATE 4-EPIMERASE SGBE"/>
    <property type="match status" value="1"/>
</dbReference>
<dbReference type="PANTHER" id="PTHR22789">
    <property type="entry name" value="FUCULOSE PHOSPHATE ALDOLASE"/>
    <property type="match status" value="1"/>
</dbReference>
<evidence type="ECO:0000259" key="7">
    <source>
        <dbReference type="SMART" id="SM01007"/>
    </source>
</evidence>
<dbReference type="InterPro" id="IPR036409">
    <property type="entry name" value="Aldolase_II/adducin_N_sf"/>
</dbReference>
<comment type="cofactor">
    <cofactor evidence="2">
        <name>Zn(2+)</name>
        <dbReference type="ChEBI" id="CHEBI:29105"/>
    </cofactor>
</comment>
<name>A0ABT2RT73_9FIRM</name>
<comment type="catalytic activity">
    <reaction evidence="1">
        <text>L-ribulose 5-phosphate = D-xylulose 5-phosphate</text>
        <dbReference type="Rhea" id="RHEA:22368"/>
        <dbReference type="ChEBI" id="CHEBI:57737"/>
        <dbReference type="ChEBI" id="CHEBI:58226"/>
        <dbReference type="EC" id="5.1.3.4"/>
    </reaction>
</comment>
<evidence type="ECO:0000313" key="8">
    <source>
        <dbReference type="EMBL" id="MCU6695521.1"/>
    </source>
</evidence>